<evidence type="ECO:0000313" key="2">
    <source>
        <dbReference type="Proteomes" id="UP000095287"/>
    </source>
</evidence>
<protein>
    <submittedName>
        <fullName evidence="3">Uncharacterized protein</fullName>
    </submittedName>
</protein>
<feature type="transmembrane region" description="Helical" evidence="1">
    <location>
        <begin position="61"/>
        <end position="84"/>
    </location>
</feature>
<keyword evidence="1" id="KW-1133">Transmembrane helix</keyword>
<keyword evidence="2" id="KW-1185">Reference proteome</keyword>
<keyword evidence="1" id="KW-0812">Transmembrane</keyword>
<accession>A0A1I7XWS3</accession>
<organism evidence="2 3">
    <name type="scientific">Steinernema glaseri</name>
    <dbReference type="NCBI Taxonomy" id="37863"/>
    <lineage>
        <taxon>Eukaryota</taxon>
        <taxon>Metazoa</taxon>
        <taxon>Ecdysozoa</taxon>
        <taxon>Nematoda</taxon>
        <taxon>Chromadorea</taxon>
        <taxon>Rhabditida</taxon>
        <taxon>Tylenchina</taxon>
        <taxon>Panagrolaimomorpha</taxon>
        <taxon>Strongyloidoidea</taxon>
        <taxon>Steinernematidae</taxon>
        <taxon>Steinernema</taxon>
    </lineage>
</organism>
<sequence>MLPLEGISSSQPIPFYRIPTTCDLHHYYTNKSVRVHYALFRKYSSAELGSPDSVCLTATPFLLSLFSLLPGAVYVLWLAMPMVFPIGHDSNSSSRDGQKVVFPLCDKHSGRQPQRAHRSVLTCHSIAVRLIGANVLFQPYVLKEDHSALMRGERAPSLITLSTRTGKPQQVVIAARSLTSLLVRWSVVRTEKTRSNPRDKIRQFLVVLFGLSLSENFQFSQSGER</sequence>
<dbReference type="WBParaSite" id="L893_g10276.t1">
    <property type="protein sequence ID" value="L893_g10276.t1"/>
    <property type="gene ID" value="L893_g10276"/>
</dbReference>
<reference evidence="3" key="1">
    <citation type="submission" date="2016-11" db="UniProtKB">
        <authorList>
            <consortium name="WormBaseParasite"/>
        </authorList>
    </citation>
    <scope>IDENTIFICATION</scope>
</reference>
<keyword evidence="1" id="KW-0472">Membrane</keyword>
<dbReference type="AlphaFoldDB" id="A0A1I7XWS3"/>
<dbReference type="Proteomes" id="UP000095287">
    <property type="component" value="Unplaced"/>
</dbReference>
<name>A0A1I7XWS3_9BILA</name>
<proteinExistence type="predicted"/>
<evidence type="ECO:0000256" key="1">
    <source>
        <dbReference type="SAM" id="Phobius"/>
    </source>
</evidence>
<evidence type="ECO:0000313" key="3">
    <source>
        <dbReference type="WBParaSite" id="L893_g10276.t1"/>
    </source>
</evidence>